<protein>
    <submittedName>
        <fullName evidence="1">Uncharacterized protein</fullName>
    </submittedName>
</protein>
<name>A0AAN9JYH7_CANGL</name>
<evidence type="ECO:0000313" key="1">
    <source>
        <dbReference type="EMBL" id="KAK7306719.1"/>
    </source>
</evidence>
<proteinExistence type="predicted"/>
<reference evidence="1 2" key="1">
    <citation type="submission" date="2024-01" db="EMBL/GenBank/DDBJ databases">
        <title>The genomes of 5 underutilized Papilionoideae crops provide insights into root nodulation and disease resistanc.</title>
        <authorList>
            <person name="Jiang F."/>
        </authorList>
    </citation>
    <scope>NUCLEOTIDE SEQUENCE [LARGE SCALE GENOMIC DNA]</scope>
    <source>
        <strain evidence="1">LVBAO_FW01</strain>
        <tissue evidence="1">Leaves</tissue>
    </source>
</reference>
<dbReference type="EMBL" id="JAYMYQ010000011">
    <property type="protein sequence ID" value="KAK7306719.1"/>
    <property type="molecule type" value="Genomic_DNA"/>
</dbReference>
<accession>A0AAN9JYH7</accession>
<organism evidence="1 2">
    <name type="scientific">Canavalia gladiata</name>
    <name type="common">Sword bean</name>
    <name type="synonym">Dolichos gladiatus</name>
    <dbReference type="NCBI Taxonomy" id="3824"/>
    <lineage>
        <taxon>Eukaryota</taxon>
        <taxon>Viridiplantae</taxon>
        <taxon>Streptophyta</taxon>
        <taxon>Embryophyta</taxon>
        <taxon>Tracheophyta</taxon>
        <taxon>Spermatophyta</taxon>
        <taxon>Magnoliopsida</taxon>
        <taxon>eudicotyledons</taxon>
        <taxon>Gunneridae</taxon>
        <taxon>Pentapetalae</taxon>
        <taxon>rosids</taxon>
        <taxon>fabids</taxon>
        <taxon>Fabales</taxon>
        <taxon>Fabaceae</taxon>
        <taxon>Papilionoideae</taxon>
        <taxon>50 kb inversion clade</taxon>
        <taxon>NPAAA clade</taxon>
        <taxon>indigoferoid/millettioid clade</taxon>
        <taxon>Phaseoleae</taxon>
        <taxon>Canavalia</taxon>
    </lineage>
</organism>
<sequence>MIEISRNALLVDDTLDTLGDDMIAGSLGNYSAKKHVKTMETWPFTGTRAVLPTISLTPRCYSSAARTWNFCVKVGAGRLANNIPCYPNESYKVDQLQGTDSTYRGEYMSSACPLHQEPSRGYSYALTKRALFLAKTHAAHGVGTWGLVGLQAAYSPPNQAACWVYKDFQMNSFFNLLDTTSSKEGSLEAFASHEISVPALASWAHWSSLASTLELVEPSPTYNQSIGRHLWPLDEYRFLCMDTLRLTYISSPSESSRETVPYWFPSLKHYFPSFRMESTISVELE</sequence>
<evidence type="ECO:0000313" key="2">
    <source>
        <dbReference type="Proteomes" id="UP001367508"/>
    </source>
</evidence>
<dbReference type="AlphaFoldDB" id="A0AAN9JYH7"/>
<gene>
    <name evidence="1" type="ORF">VNO77_44674</name>
</gene>
<keyword evidence="2" id="KW-1185">Reference proteome</keyword>
<comment type="caution">
    <text evidence="1">The sequence shown here is derived from an EMBL/GenBank/DDBJ whole genome shotgun (WGS) entry which is preliminary data.</text>
</comment>
<dbReference type="Proteomes" id="UP001367508">
    <property type="component" value="Unassembled WGS sequence"/>
</dbReference>